<gene>
    <name evidence="1" type="ORF">E3N88_19243</name>
</gene>
<protein>
    <submittedName>
        <fullName evidence="1">Uncharacterized protein</fullName>
    </submittedName>
</protein>
<organism evidence="1 2">
    <name type="scientific">Mikania micrantha</name>
    <name type="common">bitter vine</name>
    <dbReference type="NCBI Taxonomy" id="192012"/>
    <lineage>
        <taxon>Eukaryota</taxon>
        <taxon>Viridiplantae</taxon>
        <taxon>Streptophyta</taxon>
        <taxon>Embryophyta</taxon>
        <taxon>Tracheophyta</taxon>
        <taxon>Spermatophyta</taxon>
        <taxon>Magnoliopsida</taxon>
        <taxon>eudicotyledons</taxon>
        <taxon>Gunneridae</taxon>
        <taxon>Pentapetalae</taxon>
        <taxon>asterids</taxon>
        <taxon>campanulids</taxon>
        <taxon>Asterales</taxon>
        <taxon>Asteraceae</taxon>
        <taxon>Asteroideae</taxon>
        <taxon>Heliantheae alliance</taxon>
        <taxon>Eupatorieae</taxon>
        <taxon>Mikania</taxon>
    </lineage>
</organism>
<dbReference type="AlphaFoldDB" id="A0A5N6NQM6"/>
<accession>A0A5N6NQM6</accession>
<reference evidence="1 2" key="1">
    <citation type="submission" date="2019-05" db="EMBL/GenBank/DDBJ databases">
        <title>Mikania micrantha, genome provides insights into the molecular mechanism of rapid growth.</title>
        <authorList>
            <person name="Liu B."/>
        </authorList>
    </citation>
    <scope>NUCLEOTIDE SEQUENCE [LARGE SCALE GENOMIC DNA]</scope>
    <source>
        <strain evidence="1">NLD-2019</strain>
        <tissue evidence="1">Leaf</tissue>
    </source>
</reference>
<dbReference type="Proteomes" id="UP000326396">
    <property type="component" value="Linkage Group LG18"/>
</dbReference>
<keyword evidence="2" id="KW-1185">Reference proteome</keyword>
<sequence>MRLSKCLDIIEGYSQIRISNAHLLFSQQKMHIHALARKASHGKGFVAAFRMHIGISSVPPNRCLAKGRKEAKMLMYDAIDDL</sequence>
<evidence type="ECO:0000313" key="1">
    <source>
        <dbReference type="EMBL" id="KAD4982572.1"/>
    </source>
</evidence>
<proteinExistence type="predicted"/>
<evidence type="ECO:0000313" key="2">
    <source>
        <dbReference type="Proteomes" id="UP000326396"/>
    </source>
</evidence>
<comment type="caution">
    <text evidence="1">The sequence shown here is derived from an EMBL/GenBank/DDBJ whole genome shotgun (WGS) entry which is preliminary data.</text>
</comment>
<dbReference type="EMBL" id="SZYD01000010">
    <property type="protein sequence ID" value="KAD4982572.1"/>
    <property type="molecule type" value="Genomic_DNA"/>
</dbReference>
<name>A0A5N6NQM6_9ASTR</name>